<dbReference type="Gene3D" id="3.40.50.720">
    <property type="entry name" value="NAD(P)-binding Rossmann-like Domain"/>
    <property type="match status" value="1"/>
</dbReference>
<evidence type="ECO:0000256" key="2">
    <source>
        <dbReference type="ARBA" id="ARBA00023002"/>
    </source>
</evidence>
<proteinExistence type="inferred from homology"/>
<dbReference type="eggNOG" id="COG1028">
    <property type="taxonomic scope" value="Bacteria"/>
</dbReference>
<dbReference type="HOGENOM" id="CLU_010194_1_3_10"/>
<protein>
    <submittedName>
        <fullName evidence="4">Oxidoreductase, short chain dehydrogenase/reductase family protein</fullName>
        <ecNumber evidence="4">1.1.1.100</ecNumber>
    </submittedName>
</protein>
<dbReference type="PANTHER" id="PTHR43639">
    <property type="entry name" value="OXIDOREDUCTASE, SHORT-CHAIN DEHYDROGENASE/REDUCTASE FAMILY (AFU_ORTHOLOGUE AFUA_5G02870)"/>
    <property type="match status" value="1"/>
</dbReference>
<dbReference type="PROSITE" id="PS00061">
    <property type="entry name" value="ADH_SHORT"/>
    <property type="match status" value="1"/>
</dbReference>
<dbReference type="EC" id="1.1.1.100" evidence="4"/>
<organism evidence="4 5">
    <name type="scientific">Hoylesella marshii DSM 16973 = JCM 13450</name>
    <dbReference type="NCBI Taxonomy" id="862515"/>
    <lineage>
        <taxon>Bacteria</taxon>
        <taxon>Pseudomonadati</taxon>
        <taxon>Bacteroidota</taxon>
        <taxon>Bacteroidia</taxon>
        <taxon>Bacteroidales</taxon>
        <taxon>Prevotellaceae</taxon>
        <taxon>Hoylesella</taxon>
    </lineage>
</organism>
<dbReference type="FunFam" id="3.40.50.720:FF:000173">
    <property type="entry name" value="3-oxoacyl-[acyl-carrier protein] reductase"/>
    <property type="match status" value="1"/>
</dbReference>
<keyword evidence="2 4" id="KW-0560">Oxidoreductase</keyword>
<dbReference type="GO" id="GO:0004316">
    <property type="term" value="F:3-oxoacyl-[acyl-carrier-protein] reductase (NADPH) activity"/>
    <property type="evidence" value="ECO:0007669"/>
    <property type="project" value="UniProtKB-EC"/>
</dbReference>
<dbReference type="InterPro" id="IPR002347">
    <property type="entry name" value="SDR_fam"/>
</dbReference>
<accession>E0NTE2</accession>
<name>E0NTE2_9BACT</name>
<dbReference type="CDD" id="cd05233">
    <property type="entry name" value="SDR_c"/>
    <property type="match status" value="1"/>
</dbReference>
<dbReference type="EMBL" id="AEEI01000049">
    <property type="protein sequence ID" value="EFM01609.1"/>
    <property type="molecule type" value="Genomic_DNA"/>
</dbReference>
<keyword evidence="5" id="KW-1185">Reference proteome</keyword>
<dbReference type="PRINTS" id="PR00081">
    <property type="entry name" value="GDHRDH"/>
</dbReference>
<evidence type="ECO:0000313" key="4">
    <source>
        <dbReference type="EMBL" id="EFM01609.1"/>
    </source>
</evidence>
<sequence length="245" mass="27344">MKKILITGCNRGLGKELLEHFASKGWDIIVCNRKQYEDFDQFSEAIETRYSINIHTYYAELDNKKSLQECLIKITSEHTTIDALINNAGYYSNGSIFSLEYEDVERCFQVNYLAPFTFCKAVAELMIRQGNGVIINISSILGQTVTKGGSSYGASKAALNYLTQTLAQELASFGIRVNAICCADLESGMFHKLSPKQQKERIQRIAMRRLAKLNEVADAVDFLVSNNASFITGALLRVDGGGYKF</sequence>
<dbReference type="InterPro" id="IPR036291">
    <property type="entry name" value="NAD(P)-bd_dom_sf"/>
</dbReference>
<dbReference type="InterPro" id="IPR020904">
    <property type="entry name" value="Sc_DH/Rdtase_CS"/>
</dbReference>
<comment type="similarity">
    <text evidence="1 3">Belongs to the short-chain dehydrogenases/reductases (SDR) family.</text>
</comment>
<comment type="caution">
    <text evidence="4">The sequence shown here is derived from an EMBL/GenBank/DDBJ whole genome shotgun (WGS) entry which is preliminary data.</text>
</comment>
<evidence type="ECO:0000256" key="1">
    <source>
        <dbReference type="ARBA" id="ARBA00006484"/>
    </source>
</evidence>
<dbReference type="SUPFAM" id="SSF51735">
    <property type="entry name" value="NAD(P)-binding Rossmann-fold domains"/>
    <property type="match status" value="1"/>
</dbReference>
<dbReference type="OrthoDB" id="9804104at2"/>
<dbReference type="STRING" id="862515.HMPREF0658_1444"/>
<evidence type="ECO:0000313" key="5">
    <source>
        <dbReference type="Proteomes" id="UP000004394"/>
    </source>
</evidence>
<dbReference type="PRINTS" id="PR00080">
    <property type="entry name" value="SDRFAMILY"/>
</dbReference>
<dbReference type="AlphaFoldDB" id="E0NTE2"/>
<dbReference type="Proteomes" id="UP000004394">
    <property type="component" value="Unassembled WGS sequence"/>
</dbReference>
<reference evidence="4" key="1">
    <citation type="submission" date="2010-07" db="EMBL/GenBank/DDBJ databases">
        <authorList>
            <person name="Muzny D."/>
            <person name="Qin X."/>
            <person name="Deng J."/>
            <person name="Jiang H."/>
            <person name="Liu Y."/>
            <person name="Qu J."/>
            <person name="Song X.-Z."/>
            <person name="Zhang L."/>
            <person name="Thornton R."/>
            <person name="Coyle M."/>
            <person name="Francisco L."/>
            <person name="Jackson L."/>
            <person name="Javaid M."/>
            <person name="Korchina V."/>
            <person name="Kovar C."/>
            <person name="Mata R."/>
            <person name="Mathew T."/>
            <person name="Ngo R."/>
            <person name="Nguyen L."/>
            <person name="Nguyen N."/>
            <person name="Okwuonu G."/>
            <person name="Ongeri F."/>
            <person name="Pham C."/>
            <person name="Simmons D."/>
            <person name="Wilczek-Boney K."/>
            <person name="Hale W."/>
            <person name="Jakkamsetti A."/>
            <person name="Pham P."/>
            <person name="Ruth R."/>
            <person name="San Lucas F."/>
            <person name="Warren J."/>
            <person name="Zhang J."/>
            <person name="Zhao Z."/>
            <person name="Zhou C."/>
            <person name="Zhu D."/>
            <person name="Lee S."/>
            <person name="Bess C."/>
            <person name="Blankenburg K."/>
            <person name="Forbes L."/>
            <person name="Fu Q."/>
            <person name="Gubbala S."/>
            <person name="Hirani K."/>
            <person name="Jayaseelan J.C."/>
            <person name="Lara F."/>
            <person name="Munidasa M."/>
            <person name="Palculict T."/>
            <person name="Patil S."/>
            <person name="Pu L.-L."/>
            <person name="Saada N."/>
            <person name="Tang L."/>
            <person name="Weissenberger G."/>
            <person name="Zhu Y."/>
            <person name="Hemphill L."/>
            <person name="Shang Y."/>
            <person name="Youmans B."/>
            <person name="Ayvaz T."/>
            <person name="Ross M."/>
            <person name="Santibanez J."/>
            <person name="Aqrawi P."/>
            <person name="Gross S."/>
            <person name="Joshi V."/>
            <person name="Fowler G."/>
            <person name="Nazareth L."/>
            <person name="Reid J."/>
            <person name="Worley K."/>
            <person name="Petrosino J."/>
            <person name="Highlander S."/>
            <person name="Gibbs R."/>
        </authorList>
    </citation>
    <scope>NUCLEOTIDE SEQUENCE [LARGE SCALE GENOMIC DNA]</scope>
    <source>
        <strain evidence="4">DSM 16973</strain>
    </source>
</reference>
<dbReference type="PANTHER" id="PTHR43639:SF1">
    <property type="entry name" value="SHORT-CHAIN DEHYDROGENASE_REDUCTASE FAMILY PROTEIN"/>
    <property type="match status" value="1"/>
</dbReference>
<gene>
    <name evidence="4" type="primary">fabG3</name>
    <name evidence="4" type="ORF">HMPREF0658_1444</name>
</gene>
<evidence type="ECO:0000256" key="3">
    <source>
        <dbReference type="RuleBase" id="RU000363"/>
    </source>
</evidence>
<dbReference type="RefSeq" id="WP_006949550.1">
    <property type="nucleotide sequence ID" value="NZ_BAJI01000002.1"/>
</dbReference>
<dbReference type="Pfam" id="PF00106">
    <property type="entry name" value="adh_short"/>
    <property type="match status" value="1"/>
</dbReference>